<dbReference type="EMBL" id="VZRQ01004499">
    <property type="protein sequence ID" value="NWV92805.1"/>
    <property type="molecule type" value="Genomic_DNA"/>
</dbReference>
<evidence type="ECO:0000259" key="3">
    <source>
        <dbReference type="Pfam" id="PF03104"/>
    </source>
</evidence>
<dbReference type="GO" id="GO:0003676">
    <property type="term" value="F:nucleic acid binding"/>
    <property type="evidence" value="ECO:0007669"/>
    <property type="project" value="InterPro"/>
</dbReference>
<evidence type="ECO:0000313" key="4">
    <source>
        <dbReference type="EMBL" id="NWV92805.1"/>
    </source>
</evidence>
<evidence type="ECO:0000313" key="5">
    <source>
        <dbReference type="Proteomes" id="UP000574967"/>
    </source>
</evidence>
<reference evidence="4 5" key="1">
    <citation type="submission" date="2019-09" db="EMBL/GenBank/DDBJ databases">
        <title>Bird 10,000 Genomes (B10K) Project - Family phase.</title>
        <authorList>
            <person name="Zhang G."/>
        </authorList>
    </citation>
    <scope>NUCLEOTIDE SEQUENCE [LARGE SCALE GENOMIC DNA]</scope>
    <source>
        <strain evidence="4">B10K-DU-029-43</strain>
        <tissue evidence="4">Heart</tissue>
    </source>
</reference>
<dbReference type="SUPFAM" id="SSF53098">
    <property type="entry name" value="Ribonuclease H-like"/>
    <property type="match status" value="1"/>
</dbReference>
<dbReference type="GO" id="GO:0003887">
    <property type="term" value="F:DNA-directed DNA polymerase activity"/>
    <property type="evidence" value="ECO:0007669"/>
    <property type="project" value="TreeGrafter"/>
</dbReference>
<gene>
    <name evidence="4" type="primary">Pold1</name>
    <name evidence="4" type="ORF">MACNIG_R15486</name>
</gene>
<dbReference type="GO" id="GO:0006297">
    <property type="term" value="P:nucleotide-excision repair, DNA gap filling"/>
    <property type="evidence" value="ECO:0007669"/>
    <property type="project" value="TreeGrafter"/>
</dbReference>
<sequence>SGRIFGVNLRGFGANLRCFGAAGVFPEPQQDPVIAIAAVALRQGAREPFLRVVFTLLPCAPLRGATVRSFDTEQDLLQ</sequence>
<evidence type="ECO:0000256" key="2">
    <source>
        <dbReference type="ARBA" id="ARBA00024411"/>
    </source>
</evidence>
<dbReference type="InterPro" id="IPR036397">
    <property type="entry name" value="RNaseH_sf"/>
</dbReference>
<dbReference type="GO" id="GO:0043625">
    <property type="term" value="C:delta DNA polymerase complex"/>
    <property type="evidence" value="ECO:0007669"/>
    <property type="project" value="TreeGrafter"/>
</dbReference>
<organism evidence="4 5">
    <name type="scientific">Machaerirhynchus nigripectus</name>
    <dbReference type="NCBI Taxonomy" id="1160894"/>
    <lineage>
        <taxon>Eukaryota</taxon>
        <taxon>Metazoa</taxon>
        <taxon>Chordata</taxon>
        <taxon>Craniata</taxon>
        <taxon>Vertebrata</taxon>
        <taxon>Euteleostomi</taxon>
        <taxon>Archelosauria</taxon>
        <taxon>Archosauria</taxon>
        <taxon>Dinosauria</taxon>
        <taxon>Saurischia</taxon>
        <taxon>Theropoda</taxon>
        <taxon>Coelurosauria</taxon>
        <taxon>Aves</taxon>
        <taxon>Neognathae</taxon>
        <taxon>Neoaves</taxon>
        <taxon>Telluraves</taxon>
        <taxon>Australaves</taxon>
        <taxon>Passeriformes</taxon>
        <taxon>Corvoidea</taxon>
        <taxon>Dicruridae</taxon>
        <taxon>Machaerirhynchus</taxon>
    </lineage>
</organism>
<name>A0A7K6IXF1_9CORV</name>
<dbReference type="InterPro" id="IPR006133">
    <property type="entry name" value="DNA-dir_DNA_pol_B_exonuc"/>
</dbReference>
<dbReference type="AlphaFoldDB" id="A0A7K6IXF1"/>
<comment type="caution">
    <text evidence="4">The sequence shown here is derived from an EMBL/GenBank/DDBJ whole genome shotgun (WGS) entry which is preliminary data.</text>
</comment>
<proteinExistence type="predicted"/>
<protein>
    <recommendedName>
        <fullName evidence="2">DNA polymerase delta catalytic subunit</fullName>
    </recommendedName>
</protein>
<dbReference type="InterPro" id="IPR012337">
    <property type="entry name" value="RNaseH-like_sf"/>
</dbReference>
<dbReference type="PANTHER" id="PTHR10322:SF23">
    <property type="entry name" value="DNA POLYMERASE DELTA CATALYTIC SUBUNIT"/>
    <property type="match status" value="1"/>
</dbReference>
<dbReference type="GO" id="GO:0045004">
    <property type="term" value="P:DNA replication proofreading"/>
    <property type="evidence" value="ECO:0007669"/>
    <property type="project" value="TreeGrafter"/>
</dbReference>
<dbReference type="Pfam" id="PF03104">
    <property type="entry name" value="DNA_pol_B_exo1"/>
    <property type="match status" value="1"/>
</dbReference>
<keyword evidence="5" id="KW-1185">Reference proteome</keyword>
<feature type="domain" description="DNA-directed DNA polymerase family B exonuclease" evidence="3">
    <location>
        <begin position="17"/>
        <end position="78"/>
    </location>
</feature>
<accession>A0A7K6IXF1</accession>
<dbReference type="InterPro" id="IPR050240">
    <property type="entry name" value="DNA_pol_type-B"/>
</dbReference>
<dbReference type="Gene3D" id="3.30.420.10">
    <property type="entry name" value="Ribonuclease H-like superfamily/Ribonuclease H"/>
    <property type="match status" value="1"/>
</dbReference>
<dbReference type="GO" id="GO:0008296">
    <property type="term" value="F:3'-5'-DNA exonuclease activity"/>
    <property type="evidence" value="ECO:0007669"/>
    <property type="project" value="TreeGrafter"/>
</dbReference>
<feature type="non-terminal residue" evidence="4">
    <location>
        <position position="78"/>
    </location>
</feature>
<dbReference type="GO" id="GO:0006287">
    <property type="term" value="P:base-excision repair, gap-filling"/>
    <property type="evidence" value="ECO:0007669"/>
    <property type="project" value="TreeGrafter"/>
</dbReference>
<dbReference type="PANTHER" id="PTHR10322">
    <property type="entry name" value="DNA POLYMERASE CATALYTIC SUBUNIT"/>
    <property type="match status" value="1"/>
</dbReference>
<dbReference type="Proteomes" id="UP000574967">
    <property type="component" value="Unassembled WGS sequence"/>
</dbReference>
<evidence type="ECO:0000256" key="1">
    <source>
        <dbReference type="ARBA" id="ARBA00022769"/>
    </source>
</evidence>
<keyword evidence="1" id="KW-0228">DNA excision</keyword>
<feature type="non-terminal residue" evidence="4">
    <location>
        <position position="1"/>
    </location>
</feature>